<dbReference type="InterPro" id="IPR013767">
    <property type="entry name" value="PAS_fold"/>
</dbReference>
<dbReference type="InterPro" id="IPR000792">
    <property type="entry name" value="Tscrpt_reg_LuxR_C"/>
</dbReference>
<gene>
    <name evidence="6" type="ORF">CKO28_08375</name>
</gene>
<dbReference type="SMART" id="SM00421">
    <property type="entry name" value="HTH_LUXR"/>
    <property type="match status" value="1"/>
</dbReference>
<dbReference type="PRINTS" id="PR00038">
    <property type="entry name" value="HTHLUXR"/>
</dbReference>
<dbReference type="SMART" id="SM00091">
    <property type="entry name" value="PAS"/>
    <property type="match status" value="1"/>
</dbReference>
<reference evidence="6 7" key="1">
    <citation type="journal article" date="2020" name="Microorganisms">
        <title>Osmotic Adaptation and Compatible Solute Biosynthesis of Phototrophic Bacteria as Revealed from Genome Analyses.</title>
        <authorList>
            <person name="Imhoff J.F."/>
            <person name="Rahn T."/>
            <person name="Kunzel S."/>
            <person name="Keller A."/>
            <person name="Neulinger S.C."/>
        </authorList>
    </citation>
    <scope>NUCLEOTIDE SEQUENCE [LARGE SCALE GENOMIC DNA]</scope>
    <source>
        <strain evidence="6 7">DSM 9895</strain>
    </source>
</reference>
<dbReference type="NCBIfam" id="TIGR00229">
    <property type="entry name" value="sensory_box"/>
    <property type="match status" value="1"/>
</dbReference>
<name>A0ABS1DDL4_9PROT</name>
<dbReference type="CDD" id="cd00130">
    <property type="entry name" value="PAS"/>
    <property type="match status" value="1"/>
</dbReference>
<dbReference type="PROSITE" id="PS50043">
    <property type="entry name" value="HTH_LUXR_2"/>
    <property type="match status" value="1"/>
</dbReference>
<dbReference type="InterPro" id="IPR036388">
    <property type="entry name" value="WH-like_DNA-bd_sf"/>
</dbReference>
<keyword evidence="7" id="KW-1185">Reference proteome</keyword>
<dbReference type="Gene3D" id="3.30.450.20">
    <property type="entry name" value="PAS domain"/>
    <property type="match status" value="1"/>
</dbReference>
<feature type="domain" description="HTH luxR-type" evidence="4">
    <location>
        <begin position="148"/>
        <end position="207"/>
    </location>
</feature>
<evidence type="ECO:0000313" key="6">
    <source>
        <dbReference type="EMBL" id="MBK1668051.1"/>
    </source>
</evidence>
<dbReference type="SUPFAM" id="SSF55785">
    <property type="entry name" value="PYP-like sensor domain (PAS domain)"/>
    <property type="match status" value="1"/>
</dbReference>
<keyword evidence="2" id="KW-0238">DNA-binding</keyword>
<evidence type="ECO:0000256" key="3">
    <source>
        <dbReference type="ARBA" id="ARBA00023163"/>
    </source>
</evidence>
<evidence type="ECO:0000256" key="2">
    <source>
        <dbReference type="ARBA" id="ARBA00023125"/>
    </source>
</evidence>
<evidence type="ECO:0008006" key="8">
    <source>
        <dbReference type="Google" id="ProtNLM"/>
    </source>
</evidence>
<dbReference type="PANTHER" id="PTHR44688:SF16">
    <property type="entry name" value="DNA-BINDING TRANSCRIPTIONAL ACTIVATOR DEVR_DOSR"/>
    <property type="match status" value="1"/>
</dbReference>
<dbReference type="InterPro" id="IPR000014">
    <property type="entry name" value="PAS"/>
</dbReference>
<organism evidence="6 7">
    <name type="scientific">Rhodovibrio sodomensis</name>
    <dbReference type="NCBI Taxonomy" id="1088"/>
    <lineage>
        <taxon>Bacteria</taxon>
        <taxon>Pseudomonadati</taxon>
        <taxon>Pseudomonadota</taxon>
        <taxon>Alphaproteobacteria</taxon>
        <taxon>Rhodospirillales</taxon>
        <taxon>Rhodovibrionaceae</taxon>
        <taxon>Rhodovibrio</taxon>
    </lineage>
</organism>
<evidence type="ECO:0000313" key="7">
    <source>
        <dbReference type="Proteomes" id="UP001296873"/>
    </source>
</evidence>
<protein>
    <recommendedName>
        <fullName evidence="8">Helix-turn-helix transcriptional regulator</fullName>
    </recommendedName>
</protein>
<dbReference type="PROSITE" id="PS50112">
    <property type="entry name" value="PAS"/>
    <property type="match status" value="1"/>
</dbReference>
<dbReference type="CDD" id="cd06170">
    <property type="entry name" value="LuxR_C_like"/>
    <property type="match status" value="1"/>
</dbReference>
<sequence>MTVVWPFISANELSQDRIETRLLIALLESLRQAAFMVDHGTRTILACNSRAEQVFGYSADQMVGQSTLLLHLNAESCREFGENGTPVLENGQPFHTRLWMRRACGACFPSENTVMPLQDVDGRQVALSLVRDLSEESPSTRFSKVYGRLTPREQEVFALTARGLSAKEVARNLQLSHRTVEQHRNSVLHKFQMRSVKQLLAEVATLGAVSQARMGQAAE</sequence>
<dbReference type="PANTHER" id="PTHR44688">
    <property type="entry name" value="DNA-BINDING TRANSCRIPTIONAL ACTIVATOR DEVR_DOSR"/>
    <property type="match status" value="1"/>
</dbReference>
<evidence type="ECO:0000259" key="5">
    <source>
        <dbReference type="PROSITE" id="PS50112"/>
    </source>
</evidence>
<proteinExistence type="predicted"/>
<keyword evidence="1" id="KW-0805">Transcription regulation</keyword>
<keyword evidence="3" id="KW-0804">Transcription</keyword>
<dbReference type="RefSeq" id="WP_200340220.1">
    <property type="nucleotide sequence ID" value="NZ_NRRL01000016.1"/>
</dbReference>
<comment type="caution">
    <text evidence="6">The sequence shown here is derived from an EMBL/GenBank/DDBJ whole genome shotgun (WGS) entry which is preliminary data.</text>
</comment>
<dbReference type="SUPFAM" id="SSF46894">
    <property type="entry name" value="C-terminal effector domain of the bipartite response regulators"/>
    <property type="match status" value="1"/>
</dbReference>
<evidence type="ECO:0000256" key="1">
    <source>
        <dbReference type="ARBA" id="ARBA00023015"/>
    </source>
</evidence>
<evidence type="ECO:0000259" key="4">
    <source>
        <dbReference type="PROSITE" id="PS50043"/>
    </source>
</evidence>
<feature type="domain" description="PAS" evidence="5">
    <location>
        <begin position="19"/>
        <end position="91"/>
    </location>
</feature>
<dbReference type="Proteomes" id="UP001296873">
    <property type="component" value="Unassembled WGS sequence"/>
</dbReference>
<dbReference type="InterPro" id="IPR016032">
    <property type="entry name" value="Sig_transdc_resp-reg_C-effctor"/>
</dbReference>
<dbReference type="EMBL" id="NRRL01000016">
    <property type="protein sequence ID" value="MBK1668051.1"/>
    <property type="molecule type" value="Genomic_DNA"/>
</dbReference>
<dbReference type="Gene3D" id="1.10.10.10">
    <property type="entry name" value="Winged helix-like DNA-binding domain superfamily/Winged helix DNA-binding domain"/>
    <property type="match status" value="1"/>
</dbReference>
<accession>A0ABS1DDL4</accession>
<dbReference type="Pfam" id="PF00196">
    <property type="entry name" value="GerE"/>
    <property type="match status" value="1"/>
</dbReference>
<dbReference type="PROSITE" id="PS00622">
    <property type="entry name" value="HTH_LUXR_1"/>
    <property type="match status" value="1"/>
</dbReference>
<dbReference type="Pfam" id="PF00989">
    <property type="entry name" value="PAS"/>
    <property type="match status" value="1"/>
</dbReference>
<dbReference type="InterPro" id="IPR035965">
    <property type="entry name" value="PAS-like_dom_sf"/>
</dbReference>